<evidence type="ECO:0000256" key="5">
    <source>
        <dbReference type="ARBA" id="ARBA00023004"/>
    </source>
</evidence>
<dbReference type="PANTHER" id="PTHR24302">
    <property type="entry name" value="CYTOCHROME P450 FAMILY 3"/>
    <property type="match status" value="1"/>
</dbReference>
<dbReference type="KEGG" id="ccal:113463896"/>
<keyword evidence="3" id="KW-0479">Metal-binding</keyword>
<dbReference type="InterPro" id="IPR050705">
    <property type="entry name" value="Cytochrome_P450_3A"/>
</dbReference>
<evidence type="ECO:0000256" key="4">
    <source>
        <dbReference type="ARBA" id="ARBA00023002"/>
    </source>
</evidence>
<reference evidence="9" key="1">
    <citation type="submission" date="2025-08" db="UniProtKB">
        <authorList>
            <consortium name="RefSeq"/>
        </authorList>
    </citation>
    <scope>IDENTIFICATION</scope>
    <source>
        <tissue evidence="9">Whole body</tissue>
    </source>
</reference>
<keyword evidence="8" id="KW-1185">Reference proteome</keyword>
<organism evidence="8 9">
    <name type="scientific">Ceratina calcarata</name>
    <dbReference type="NCBI Taxonomy" id="156304"/>
    <lineage>
        <taxon>Eukaryota</taxon>
        <taxon>Metazoa</taxon>
        <taxon>Ecdysozoa</taxon>
        <taxon>Arthropoda</taxon>
        <taxon>Hexapoda</taxon>
        <taxon>Insecta</taxon>
        <taxon>Pterygota</taxon>
        <taxon>Neoptera</taxon>
        <taxon>Endopterygota</taxon>
        <taxon>Hymenoptera</taxon>
        <taxon>Apocrita</taxon>
        <taxon>Aculeata</taxon>
        <taxon>Apoidea</taxon>
        <taxon>Anthophila</taxon>
        <taxon>Apidae</taxon>
        <taxon>Ceratina</taxon>
        <taxon>Zadontomerus</taxon>
    </lineage>
</organism>
<keyword evidence="7" id="KW-0472">Membrane</keyword>
<keyword evidence="6" id="KW-0503">Monooxygenase</keyword>
<keyword evidence="7" id="KW-1133">Transmembrane helix</keyword>
<dbReference type="Proteomes" id="UP000694925">
    <property type="component" value="Unplaced"/>
</dbReference>
<dbReference type="GO" id="GO:0020037">
    <property type="term" value="F:heme binding"/>
    <property type="evidence" value="ECO:0007669"/>
    <property type="project" value="InterPro"/>
</dbReference>
<keyword evidence="2" id="KW-0349">Heme</keyword>
<evidence type="ECO:0000256" key="3">
    <source>
        <dbReference type="ARBA" id="ARBA00022723"/>
    </source>
</evidence>
<dbReference type="PANTHER" id="PTHR24302:SF15">
    <property type="entry name" value="FATTY-ACID PEROXYGENASE"/>
    <property type="match status" value="1"/>
</dbReference>
<keyword evidence="7" id="KW-0812">Transmembrane</keyword>
<dbReference type="AlphaFoldDB" id="A0AAJ7RW69"/>
<dbReference type="GO" id="GO:0008395">
    <property type="term" value="F:steroid hydroxylase activity"/>
    <property type="evidence" value="ECO:0007669"/>
    <property type="project" value="TreeGrafter"/>
</dbReference>
<proteinExistence type="inferred from homology"/>
<dbReference type="GeneID" id="113463896"/>
<keyword evidence="5" id="KW-0408">Iron</keyword>
<gene>
    <name evidence="9" type="primary">LOC113463896</name>
</gene>
<accession>A0AAJ7RW69</accession>
<evidence type="ECO:0000313" key="9">
    <source>
        <dbReference type="RefSeq" id="XP_026666828.1"/>
    </source>
</evidence>
<sequence length="97" mass="11183">MEYLQILLGLAAALIGLLYYYSTTFDFWKNRGIRGPKPIAFVGNFLNNVLGKISFSDQITEWYRQYKNETVFGIFEGNSPILVINDLDLIKDVLIRD</sequence>
<feature type="transmembrane region" description="Helical" evidence="7">
    <location>
        <begin position="6"/>
        <end position="28"/>
    </location>
</feature>
<evidence type="ECO:0000256" key="2">
    <source>
        <dbReference type="ARBA" id="ARBA00022617"/>
    </source>
</evidence>
<evidence type="ECO:0000313" key="8">
    <source>
        <dbReference type="Proteomes" id="UP000694925"/>
    </source>
</evidence>
<evidence type="ECO:0000256" key="6">
    <source>
        <dbReference type="ARBA" id="ARBA00023033"/>
    </source>
</evidence>
<name>A0AAJ7RW69_9HYME</name>
<feature type="non-terminal residue" evidence="9">
    <location>
        <position position="97"/>
    </location>
</feature>
<dbReference type="SUPFAM" id="SSF48264">
    <property type="entry name" value="Cytochrome P450"/>
    <property type="match status" value="1"/>
</dbReference>
<dbReference type="GO" id="GO:0016705">
    <property type="term" value="F:oxidoreductase activity, acting on paired donors, with incorporation or reduction of molecular oxygen"/>
    <property type="evidence" value="ECO:0007669"/>
    <property type="project" value="InterPro"/>
</dbReference>
<protein>
    <submittedName>
        <fullName evidence="9">Cytochrome P450 6B1-like</fullName>
    </submittedName>
</protein>
<comment type="similarity">
    <text evidence="1">Belongs to the cytochrome P450 family.</text>
</comment>
<dbReference type="Gene3D" id="1.10.630.10">
    <property type="entry name" value="Cytochrome P450"/>
    <property type="match status" value="1"/>
</dbReference>
<keyword evidence="4" id="KW-0560">Oxidoreductase</keyword>
<dbReference type="RefSeq" id="XP_026666828.1">
    <property type="nucleotide sequence ID" value="XM_026811027.1"/>
</dbReference>
<dbReference type="GO" id="GO:0005506">
    <property type="term" value="F:iron ion binding"/>
    <property type="evidence" value="ECO:0007669"/>
    <property type="project" value="InterPro"/>
</dbReference>
<evidence type="ECO:0000256" key="7">
    <source>
        <dbReference type="SAM" id="Phobius"/>
    </source>
</evidence>
<evidence type="ECO:0000256" key="1">
    <source>
        <dbReference type="ARBA" id="ARBA00010617"/>
    </source>
</evidence>
<dbReference type="InterPro" id="IPR036396">
    <property type="entry name" value="Cyt_P450_sf"/>
</dbReference>